<keyword evidence="3" id="KW-1185">Reference proteome</keyword>
<reference evidence="2 3" key="1">
    <citation type="journal article" date="2015" name="Genome Announc.">
        <title>Draft Genome Sequence and Gene Annotation of the Entomopathogenic Fungus Verticillium hemipterigenum.</title>
        <authorList>
            <person name="Horn F."/>
            <person name="Habel A."/>
            <person name="Scharf D.H."/>
            <person name="Dworschak J."/>
            <person name="Brakhage A.A."/>
            <person name="Guthke R."/>
            <person name="Hertweck C."/>
            <person name="Linde J."/>
        </authorList>
    </citation>
    <scope>NUCLEOTIDE SEQUENCE [LARGE SCALE GENOMIC DNA]</scope>
</reference>
<dbReference type="Pfam" id="PF03372">
    <property type="entry name" value="Exo_endo_phos"/>
    <property type="match status" value="1"/>
</dbReference>
<dbReference type="InterPro" id="IPR005135">
    <property type="entry name" value="Endo/exonuclease/phosphatase"/>
</dbReference>
<dbReference type="GO" id="GO:0003824">
    <property type="term" value="F:catalytic activity"/>
    <property type="evidence" value="ECO:0007669"/>
    <property type="project" value="InterPro"/>
</dbReference>
<evidence type="ECO:0000313" key="2">
    <source>
        <dbReference type="EMBL" id="CEJ80285.1"/>
    </source>
</evidence>
<dbReference type="Gene3D" id="3.60.10.10">
    <property type="entry name" value="Endonuclease/exonuclease/phosphatase"/>
    <property type="match status" value="1"/>
</dbReference>
<gene>
    <name evidence="2" type="ORF">VHEMI00479</name>
</gene>
<dbReference type="OrthoDB" id="276515at2759"/>
<name>A0A0A1T2H0_9HYPO</name>
<feature type="domain" description="Endonuclease/exonuclease/phosphatase" evidence="1">
    <location>
        <begin position="20"/>
        <end position="240"/>
    </location>
</feature>
<dbReference type="EMBL" id="CDHN01000001">
    <property type="protein sequence ID" value="CEJ80285.1"/>
    <property type="molecule type" value="Genomic_DNA"/>
</dbReference>
<dbReference type="SUPFAM" id="SSF56219">
    <property type="entry name" value="DNase I-like"/>
    <property type="match status" value="1"/>
</dbReference>
<accession>A0A0A1T2H0</accession>
<dbReference type="HOGENOM" id="CLU_049141_0_0_1"/>
<organism evidence="2 3">
    <name type="scientific">[Torrubiella] hemipterigena</name>
    <dbReference type="NCBI Taxonomy" id="1531966"/>
    <lineage>
        <taxon>Eukaryota</taxon>
        <taxon>Fungi</taxon>
        <taxon>Dikarya</taxon>
        <taxon>Ascomycota</taxon>
        <taxon>Pezizomycotina</taxon>
        <taxon>Sordariomycetes</taxon>
        <taxon>Hypocreomycetidae</taxon>
        <taxon>Hypocreales</taxon>
        <taxon>Clavicipitaceae</taxon>
        <taxon>Clavicipitaceae incertae sedis</taxon>
        <taxon>'Torrubiella' clade</taxon>
    </lineage>
</organism>
<dbReference type="InterPro" id="IPR036691">
    <property type="entry name" value="Endo/exonu/phosph_ase_sf"/>
</dbReference>
<sequence length="261" mass="28697">MNLWVAGTPINDYHHKQVGIIAKVNPDVIALQETSRIAGQRLAKTFGYGLSWVSDTAVLSRYPLTPLNGTSWASAALVSFDGDANQGIFWSAYLGYDPYGPYDFCRSHMSQSQVFQREEQSGRTPQIRDIVNAMKPQISNAEAIPVFLAGDFNASSHLDWTDAARNLHCGVGYTPWPTSKIPVDAGLIDSFRHLHPSPVAYPANTWSPIHPDAPQDRLDFIYYAGGVTPVVSDPYLVGNNNPGSPNNEWPSTTLRLSVTLH</sequence>
<dbReference type="Proteomes" id="UP000039046">
    <property type="component" value="Unassembled WGS sequence"/>
</dbReference>
<evidence type="ECO:0000259" key="1">
    <source>
        <dbReference type="Pfam" id="PF03372"/>
    </source>
</evidence>
<dbReference type="AlphaFoldDB" id="A0A0A1T2H0"/>
<proteinExistence type="predicted"/>
<protein>
    <recommendedName>
        <fullName evidence="1">Endonuclease/exonuclease/phosphatase domain-containing protein</fullName>
    </recommendedName>
</protein>
<evidence type="ECO:0000313" key="3">
    <source>
        <dbReference type="Proteomes" id="UP000039046"/>
    </source>
</evidence>
<dbReference type="PANTHER" id="PTHR41349:SF1">
    <property type="entry name" value="PROTEIN CBG08683"/>
    <property type="match status" value="1"/>
</dbReference>
<dbReference type="PANTHER" id="PTHR41349">
    <property type="match status" value="1"/>
</dbReference>